<evidence type="ECO:0000256" key="1">
    <source>
        <dbReference type="SAM" id="SignalP"/>
    </source>
</evidence>
<protein>
    <recommendedName>
        <fullName evidence="2">DUF8094 domain-containing protein</fullName>
    </recommendedName>
</protein>
<proteinExistence type="predicted"/>
<evidence type="ECO:0000313" key="3">
    <source>
        <dbReference type="EMBL" id="OIV35848.1"/>
    </source>
</evidence>
<dbReference type="Proteomes" id="UP000243342">
    <property type="component" value="Unassembled WGS sequence"/>
</dbReference>
<reference evidence="3 4" key="1">
    <citation type="submission" date="2016-10" db="EMBL/GenBank/DDBJ databases">
        <title>Genome sequence of Streptomyces gilvigriseus MUSC 26.</title>
        <authorList>
            <person name="Lee L.-H."/>
            <person name="Ser H.-L."/>
        </authorList>
    </citation>
    <scope>NUCLEOTIDE SEQUENCE [LARGE SCALE GENOMIC DNA]</scope>
    <source>
        <strain evidence="3 4">MUSC 26</strain>
    </source>
</reference>
<dbReference type="Pfam" id="PF26366">
    <property type="entry name" value="DUF8094"/>
    <property type="match status" value="1"/>
</dbReference>
<comment type="caution">
    <text evidence="3">The sequence shown here is derived from an EMBL/GenBank/DDBJ whole genome shotgun (WGS) entry which is preliminary data.</text>
</comment>
<gene>
    <name evidence="3" type="ORF">BIV57_19200</name>
</gene>
<evidence type="ECO:0000313" key="4">
    <source>
        <dbReference type="Proteomes" id="UP000243342"/>
    </source>
</evidence>
<dbReference type="AlphaFoldDB" id="A0A1J7C2Q7"/>
<dbReference type="PROSITE" id="PS51257">
    <property type="entry name" value="PROKAR_LIPOPROTEIN"/>
    <property type="match status" value="1"/>
</dbReference>
<name>A0A1J7C2Q7_9ACTN</name>
<feature type="chain" id="PRO_5038400896" description="DUF8094 domain-containing protein" evidence="1">
    <location>
        <begin position="23"/>
        <end position="337"/>
    </location>
</feature>
<organism evidence="3 4">
    <name type="scientific">Mangrovactinospora gilvigrisea</name>
    <dbReference type="NCBI Taxonomy" id="1428644"/>
    <lineage>
        <taxon>Bacteria</taxon>
        <taxon>Bacillati</taxon>
        <taxon>Actinomycetota</taxon>
        <taxon>Actinomycetes</taxon>
        <taxon>Kitasatosporales</taxon>
        <taxon>Streptomycetaceae</taxon>
        <taxon>Mangrovactinospora</taxon>
    </lineage>
</organism>
<dbReference type="RefSeq" id="WP_071658154.1">
    <property type="nucleotide sequence ID" value="NZ_MLCF01000127.1"/>
</dbReference>
<dbReference type="STRING" id="1428644.BIV57_19200"/>
<feature type="domain" description="DUF8094" evidence="2">
    <location>
        <begin position="43"/>
        <end position="334"/>
    </location>
</feature>
<dbReference type="EMBL" id="MLCF01000127">
    <property type="protein sequence ID" value="OIV35848.1"/>
    <property type="molecule type" value="Genomic_DNA"/>
</dbReference>
<keyword evidence="4" id="KW-1185">Reference proteome</keyword>
<dbReference type="InterPro" id="IPR058407">
    <property type="entry name" value="DUF8094"/>
</dbReference>
<sequence length="337" mass="36623">MTPRHRLVRAAALAVTALTLTACTTTHPTATPSPAHHIPAAQRPLVTRAQAQRILDHYVRVNNQANAKLADAPLRTIETDPLLAIDEQANRQLRTYSRKDQAEDQKPFYYTKPVYYIPAAGHATWFAVEVTGTGPAWKPPSKRLLIFDHTGAAGYKMATTVDLTSRLPRIATDRNSCALVSTPSTTVTRQFQQALADLYDGGHSDGTLFGTSPARGWITNDTKDTAKHLAPYADAVYRDISTSTDNRRLAGRTYALATADGGILAVTLDRVQMNAFPTSPTAYIKPGRAEAAYTGHHRLDNLTVDYAHQTASYVSSSGQARLLGLDRDVVQATGVSE</sequence>
<accession>A0A1J7C2Q7</accession>
<feature type="signal peptide" evidence="1">
    <location>
        <begin position="1"/>
        <end position="22"/>
    </location>
</feature>
<keyword evidence="1" id="KW-0732">Signal</keyword>
<evidence type="ECO:0000259" key="2">
    <source>
        <dbReference type="Pfam" id="PF26366"/>
    </source>
</evidence>
<dbReference type="OrthoDB" id="4117724at2"/>